<evidence type="ECO:0000256" key="6">
    <source>
        <dbReference type="RuleBase" id="RU367120"/>
    </source>
</evidence>
<dbReference type="Gene3D" id="1.25.40.120">
    <property type="entry name" value="Protein prenylyltransferase"/>
    <property type="match status" value="2"/>
</dbReference>
<evidence type="ECO:0000313" key="8">
    <source>
        <dbReference type="EMBL" id="KLU91995.1"/>
    </source>
</evidence>
<keyword evidence="2 6" id="KW-0637">Prenyltransferase</keyword>
<dbReference type="SUPFAM" id="SSF48439">
    <property type="entry name" value="Protein prenylyltransferase"/>
    <property type="match status" value="1"/>
</dbReference>
<reference evidence="10" key="2">
    <citation type="submission" date="2010-05" db="EMBL/GenBank/DDBJ databases">
        <title>The genome sequence of Magnaporthe poae strain ATCC 64411.</title>
        <authorList>
            <person name="Ma L.-J."/>
            <person name="Dead R."/>
            <person name="Young S."/>
            <person name="Zeng Q."/>
            <person name="Koehrsen M."/>
            <person name="Alvarado L."/>
            <person name="Berlin A."/>
            <person name="Chapman S.B."/>
            <person name="Chen Z."/>
            <person name="Freedman E."/>
            <person name="Gellesch M."/>
            <person name="Goldberg J."/>
            <person name="Griggs A."/>
            <person name="Gujja S."/>
            <person name="Heilman E.R."/>
            <person name="Heiman D."/>
            <person name="Hepburn T."/>
            <person name="Howarth C."/>
            <person name="Jen D."/>
            <person name="Larson L."/>
            <person name="Mehta T."/>
            <person name="Neiman D."/>
            <person name="Pearson M."/>
            <person name="Roberts A."/>
            <person name="Saif S."/>
            <person name="Shea T."/>
            <person name="Shenoy N."/>
            <person name="Sisk P."/>
            <person name="Stolte C."/>
            <person name="Sykes S."/>
            <person name="Walk T."/>
            <person name="White J."/>
            <person name="Yandava C."/>
            <person name="Haas B."/>
            <person name="Nusbaum C."/>
            <person name="Birren B."/>
        </authorList>
    </citation>
    <scope>NUCLEOTIDE SEQUENCE [LARGE SCALE GENOMIC DNA]</scope>
    <source>
        <strain evidence="10">ATCC 64411 / 73-15</strain>
    </source>
</reference>
<gene>
    <name evidence="8" type="ORF">MAPG_10942</name>
</gene>
<dbReference type="GO" id="GO:0005968">
    <property type="term" value="C:Rab-protein geranylgeranyltransferase complex"/>
    <property type="evidence" value="ECO:0007669"/>
    <property type="project" value="TreeGrafter"/>
</dbReference>
<feature type="region of interest" description="Disordered" evidence="7">
    <location>
        <begin position="1"/>
        <end position="20"/>
    </location>
</feature>
<dbReference type="OMA" id="RKFPKCY"/>
<comment type="similarity">
    <text evidence="1 6">Belongs to the protein prenyltransferase subunit alpha family.</text>
</comment>
<reference evidence="8" key="3">
    <citation type="submission" date="2011-03" db="EMBL/GenBank/DDBJ databases">
        <title>Annotation of Magnaporthe poae ATCC 64411.</title>
        <authorList>
            <person name="Ma L.-J."/>
            <person name="Dead R."/>
            <person name="Young S.K."/>
            <person name="Zeng Q."/>
            <person name="Gargeya S."/>
            <person name="Fitzgerald M."/>
            <person name="Haas B."/>
            <person name="Abouelleil A."/>
            <person name="Alvarado L."/>
            <person name="Arachchi H.M."/>
            <person name="Berlin A."/>
            <person name="Brown A."/>
            <person name="Chapman S.B."/>
            <person name="Chen Z."/>
            <person name="Dunbar C."/>
            <person name="Freedman E."/>
            <person name="Gearin G."/>
            <person name="Gellesch M."/>
            <person name="Goldberg J."/>
            <person name="Griggs A."/>
            <person name="Gujja S."/>
            <person name="Heiman D."/>
            <person name="Howarth C."/>
            <person name="Larson L."/>
            <person name="Lui A."/>
            <person name="MacDonald P.J.P."/>
            <person name="Mehta T."/>
            <person name="Montmayeur A."/>
            <person name="Murphy C."/>
            <person name="Neiman D."/>
            <person name="Pearson M."/>
            <person name="Priest M."/>
            <person name="Roberts A."/>
            <person name="Saif S."/>
            <person name="Shea T."/>
            <person name="Shenoy N."/>
            <person name="Sisk P."/>
            <person name="Stolte C."/>
            <person name="Sykes S."/>
            <person name="Yandava C."/>
            <person name="Wortman J."/>
            <person name="Nusbaum C."/>
            <person name="Birren B."/>
        </authorList>
    </citation>
    <scope>NUCLEOTIDE SEQUENCE</scope>
    <source>
        <strain evidence="8">ATCC 64411</strain>
    </source>
</reference>
<keyword evidence="3 6" id="KW-0808">Transferase</keyword>
<dbReference type="EnsemblFungi" id="MAPG_10942T0">
    <property type="protein sequence ID" value="MAPG_10942T0"/>
    <property type="gene ID" value="MAPG_10942"/>
</dbReference>
<name>A0A0C4EDY2_MAGP6</name>
<dbReference type="GO" id="GO:0097354">
    <property type="term" value="P:prenylation"/>
    <property type="evidence" value="ECO:0007669"/>
    <property type="project" value="UniProtKB-UniRule"/>
</dbReference>
<sequence length="423" mass="47746">MASHGVSRSVRPRTEEQRLQEAEKIKKYRGLEAQLRTELAHHSQGPDVFALTSRLLKLNPEYYSVWNDRRRLLISGLLSAPSAGCSRSRASPSSSRTSTTTTSSAASSASSSNTTPPTRASQTTGPSGTTADDGDAAAGTVTGDHPGNGDGDGGDKAKDQDMLRSELAFTIPLLMEFPKCYWIWNYRLWVLQQAVQRLDVPVARRIWEEELGLVGKMLTRDRRNFHAWGYRRHVVAKLESADLAGKSLVPAEFEYTTKMIRVDLSNFSAWHNRSKLIPRLLKEQGAGDAERKKLLDDELKLIRDALNVGPEDQSLWYYHQFLMLNVFDTLGSESMAPNLSTAERVAYVSREMDDIKDLLEDYDDTKWLYEALVEYTVALSRVESRKLTDEELGHLREWLGKLEELDPMRKGRWTDARKEHGLG</sequence>
<dbReference type="PROSITE" id="PS51147">
    <property type="entry name" value="PFTA"/>
    <property type="match status" value="4"/>
</dbReference>
<keyword evidence="4" id="KW-0677">Repeat</keyword>
<comment type="function">
    <text evidence="6">Catalyzes the transfer of a geranyl-geranyl moiety from geranyl-geranyl pyrophosphate to cysteines occuring in specific C-terminal amino acid sequences.</text>
</comment>
<dbReference type="Pfam" id="PF01239">
    <property type="entry name" value="PPTA"/>
    <property type="match status" value="5"/>
</dbReference>
<evidence type="ECO:0000256" key="4">
    <source>
        <dbReference type="ARBA" id="ARBA00022737"/>
    </source>
</evidence>
<reference evidence="9" key="5">
    <citation type="submission" date="2015-06" db="UniProtKB">
        <authorList>
            <consortium name="EnsemblFungi"/>
        </authorList>
    </citation>
    <scope>IDENTIFICATION</scope>
    <source>
        <strain evidence="9">ATCC 64411</strain>
    </source>
</reference>
<protein>
    <recommendedName>
        <fullName evidence="6">Geranylgeranyl transferase type-2 subunit alpha</fullName>
        <ecNumber evidence="6">2.5.1.60</ecNumber>
    </recommendedName>
    <alternativeName>
        <fullName evidence="6">Geranylgeranyl transferase type II subunit alpha</fullName>
    </alternativeName>
</protein>
<dbReference type="GO" id="GO:0004663">
    <property type="term" value="F:Rab geranylgeranyltransferase activity"/>
    <property type="evidence" value="ECO:0007669"/>
    <property type="project" value="UniProtKB-UniRule"/>
</dbReference>
<evidence type="ECO:0000313" key="10">
    <source>
        <dbReference type="Proteomes" id="UP000011715"/>
    </source>
</evidence>
<evidence type="ECO:0000256" key="2">
    <source>
        <dbReference type="ARBA" id="ARBA00022602"/>
    </source>
</evidence>
<feature type="compositionally biased region" description="Low complexity" evidence="7">
    <location>
        <begin position="81"/>
        <end position="121"/>
    </location>
</feature>
<feature type="compositionally biased region" description="Low complexity" evidence="7">
    <location>
        <begin position="128"/>
        <end position="145"/>
    </location>
</feature>
<dbReference type="PANTHER" id="PTHR11129">
    <property type="entry name" value="PROTEIN FARNESYLTRANSFERASE ALPHA SUBUNIT/RAB GERANYLGERANYL TRANSFERASE ALPHA SUBUNIT"/>
    <property type="match status" value="1"/>
</dbReference>
<dbReference type="VEuPathDB" id="FungiDB:MAPG_10942"/>
<organism evidence="9 10">
    <name type="scientific">Magnaporthiopsis poae (strain ATCC 64411 / 73-15)</name>
    <name type="common">Kentucky bluegrass fungus</name>
    <name type="synonym">Magnaporthe poae</name>
    <dbReference type="NCBI Taxonomy" id="644358"/>
    <lineage>
        <taxon>Eukaryota</taxon>
        <taxon>Fungi</taxon>
        <taxon>Dikarya</taxon>
        <taxon>Ascomycota</taxon>
        <taxon>Pezizomycotina</taxon>
        <taxon>Sordariomycetes</taxon>
        <taxon>Sordariomycetidae</taxon>
        <taxon>Magnaporthales</taxon>
        <taxon>Magnaporthaceae</taxon>
        <taxon>Magnaporthiopsis</taxon>
    </lineage>
</organism>
<dbReference type="Proteomes" id="UP000011715">
    <property type="component" value="Unassembled WGS sequence"/>
</dbReference>
<feature type="region of interest" description="Disordered" evidence="7">
    <location>
        <begin position="81"/>
        <end position="158"/>
    </location>
</feature>
<dbReference type="eggNOG" id="KOG0529">
    <property type="taxonomic scope" value="Eukaryota"/>
</dbReference>
<dbReference type="EC" id="2.5.1.60" evidence="6"/>
<evidence type="ECO:0000256" key="1">
    <source>
        <dbReference type="ARBA" id="ARBA00006734"/>
    </source>
</evidence>
<dbReference type="OrthoDB" id="1658at2759"/>
<reference evidence="8" key="1">
    <citation type="submission" date="2010-05" db="EMBL/GenBank/DDBJ databases">
        <title>The Genome Sequence of Magnaporthe poae strain ATCC 64411.</title>
        <authorList>
            <consortium name="The Broad Institute Genome Sequencing Platform"/>
            <consortium name="Broad Institute Genome Sequencing Center for Infectious Disease"/>
            <person name="Ma L.-J."/>
            <person name="Dead R."/>
            <person name="Young S."/>
            <person name="Zeng Q."/>
            <person name="Koehrsen M."/>
            <person name="Alvarado L."/>
            <person name="Berlin A."/>
            <person name="Chapman S.B."/>
            <person name="Chen Z."/>
            <person name="Freedman E."/>
            <person name="Gellesch M."/>
            <person name="Goldberg J."/>
            <person name="Griggs A."/>
            <person name="Gujja S."/>
            <person name="Heilman E.R."/>
            <person name="Heiman D."/>
            <person name="Hepburn T."/>
            <person name="Howarth C."/>
            <person name="Jen D."/>
            <person name="Larson L."/>
            <person name="Mehta T."/>
            <person name="Neiman D."/>
            <person name="Pearson M."/>
            <person name="Roberts A."/>
            <person name="Saif S."/>
            <person name="Shea T."/>
            <person name="Shenoy N."/>
            <person name="Sisk P."/>
            <person name="Stolte C."/>
            <person name="Sykes S."/>
            <person name="Walk T."/>
            <person name="White J."/>
            <person name="Yandava C."/>
            <person name="Haas B."/>
            <person name="Nusbaum C."/>
            <person name="Birren B."/>
        </authorList>
    </citation>
    <scope>NUCLEOTIDE SEQUENCE</scope>
    <source>
        <strain evidence="8">ATCC 64411</strain>
    </source>
</reference>
<dbReference type="InterPro" id="IPR002088">
    <property type="entry name" value="Prenyl_trans_a"/>
</dbReference>
<evidence type="ECO:0000256" key="3">
    <source>
        <dbReference type="ARBA" id="ARBA00022679"/>
    </source>
</evidence>
<proteinExistence type="inferred from homology"/>
<evidence type="ECO:0000313" key="9">
    <source>
        <dbReference type="EnsemblFungi" id="MAPG_10942T0"/>
    </source>
</evidence>
<dbReference type="STRING" id="644358.A0A0C4EDY2"/>
<accession>A0A0C4EDY2</accession>
<evidence type="ECO:0000256" key="5">
    <source>
        <dbReference type="ARBA" id="ARBA00047658"/>
    </source>
</evidence>
<dbReference type="AlphaFoldDB" id="A0A0C4EDY2"/>
<dbReference type="EMBL" id="ADBL01002695">
    <property type="status" value="NOT_ANNOTATED_CDS"/>
    <property type="molecule type" value="Genomic_DNA"/>
</dbReference>
<dbReference type="EMBL" id="GL876978">
    <property type="protein sequence ID" value="KLU91995.1"/>
    <property type="molecule type" value="Genomic_DNA"/>
</dbReference>
<evidence type="ECO:0000256" key="7">
    <source>
        <dbReference type="SAM" id="MobiDB-lite"/>
    </source>
</evidence>
<reference evidence="9" key="4">
    <citation type="journal article" date="2015" name="G3 (Bethesda)">
        <title>Genome sequences of three phytopathogenic species of the Magnaporthaceae family of fungi.</title>
        <authorList>
            <person name="Okagaki L.H."/>
            <person name="Nunes C.C."/>
            <person name="Sailsbery J."/>
            <person name="Clay B."/>
            <person name="Brown D."/>
            <person name="John T."/>
            <person name="Oh Y."/>
            <person name="Young N."/>
            <person name="Fitzgerald M."/>
            <person name="Haas B.J."/>
            <person name="Zeng Q."/>
            <person name="Young S."/>
            <person name="Adiconis X."/>
            <person name="Fan L."/>
            <person name="Levin J.Z."/>
            <person name="Mitchell T.K."/>
            <person name="Okubara P.A."/>
            <person name="Farman M.L."/>
            <person name="Kohn L.M."/>
            <person name="Birren B."/>
            <person name="Ma L.-J."/>
            <person name="Dean R.A."/>
        </authorList>
    </citation>
    <scope>NUCLEOTIDE SEQUENCE</scope>
    <source>
        <strain evidence="9">ATCC 64411 / 73-15</strain>
    </source>
</reference>
<comment type="catalytic activity">
    <reaction evidence="5 6">
        <text>geranylgeranyl diphosphate + L-cysteinyl-[protein] = S-geranylgeranyl-L-cysteinyl-[protein] + diphosphate</text>
        <dbReference type="Rhea" id="RHEA:21240"/>
        <dbReference type="Rhea" id="RHEA-COMP:10131"/>
        <dbReference type="Rhea" id="RHEA-COMP:11537"/>
        <dbReference type="ChEBI" id="CHEBI:29950"/>
        <dbReference type="ChEBI" id="CHEBI:33019"/>
        <dbReference type="ChEBI" id="CHEBI:57533"/>
        <dbReference type="ChEBI" id="CHEBI:86021"/>
        <dbReference type="EC" id="2.5.1.60"/>
    </reaction>
</comment>
<keyword evidence="10" id="KW-1185">Reference proteome</keyword>
<dbReference type="PANTHER" id="PTHR11129:SF2">
    <property type="entry name" value="GERANYLGERANYL TRANSFERASE TYPE-2 SUBUNIT ALPHA"/>
    <property type="match status" value="1"/>
</dbReference>